<evidence type="ECO:0000256" key="6">
    <source>
        <dbReference type="ARBA" id="ARBA00023136"/>
    </source>
</evidence>
<dbReference type="PROSITE" id="PS50048">
    <property type="entry name" value="ZN2_CY6_FUNGAL_2"/>
    <property type="match status" value="1"/>
</dbReference>
<dbReference type="GO" id="GO:0016020">
    <property type="term" value="C:membrane"/>
    <property type="evidence" value="ECO:0007669"/>
    <property type="project" value="UniProtKB-SubCell"/>
</dbReference>
<dbReference type="STRING" id="1392250.A0A2I2GSH1"/>
<dbReference type="AlphaFoldDB" id="A0A2I2GSH1"/>
<protein>
    <submittedName>
        <fullName evidence="12">RTA1-domain-containing protein</fullName>
    </submittedName>
</protein>
<dbReference type="Pfam" id="PF04479">
    <property type="entry name" value="RTA1"/>
    <property type="match status" value="1"/>
</dbReference>
<dbReference type="InterPro" id="IPR036864">
    <property type="entry name" value="Zn2-C6_fun-type_DNA-bd_sf"/>
</dbReference>
<dbReference type="Gene3D" id="4.10.240.10">
    <property type="entry name" value="Zn(2)-C6 fungal-type DNA-binding domain"/>
    <property type="match status" value="1"/>
</dbReference>
<dbReference type="PANTHER" id="PTHR31465:SF31">
    <property type="entry name" value="DOMAIN PROTEIN, PUTATIVE (AFU_ORTHOLOGUE AFUA_6G09550)-RELATED"/>
    <property type="match status" value="1"/>
</dbReference>
<organism evidence="12 13">
    <name type="scientific">Aspergillus steynii IBT 23096</name>
    <dbReference type="NCBI Taxonomy" id="1392250"/>
    <lineage>
        <taxon>Eukaryota</taxon>
        <taxon>Fungi</taxon>
        <taxon>Dikarya</taxon>
        <taxon>Ascomycota</taxon>
        <taxon>Pezizomycotina</taxon>
        <taxon>Eurotiomycetes</taxon>
        <taxon>Eurotiomycetidae</taxon>
        <taxon>Eurotiales</taxon>
        <taxon>Aspergillaceae</taxon>
        <taxon>Aspergillus</taxon>
        <taxon>Aspergillus subgen. Circumdati</taxon>
    </lineage>
</organism>
<dbReference type="GO" id="GO:0003677">
    <property type="term" value="F:DNA binding"/>
    <property type="evidence" value="ECO:0007669"/>
    <property type="project" value="UniProtKB-KW"/>
</dbReference>
<evidence type="ECO:0000313" key="12">
    <source>
        <dbReference type="EMBL" id="PLB55816.1"/>
    </source>
</evidence>
<dbReference type="PROSITE" id="PS00463">
    <property type="entry name" value="ZN2_CY6_FUNGAL_1"/>
    <property type="match status" value="1"/>
</dbReference>
<dbReference type="GeneID" id="36559029"/>
<comment type="subcellular location">
    <subcellularLocation>
        <location evidence="1">Membrane</location>
        <topology evidence="1">Multi-pass membrane protein</topology>
    </subcellularLocation>
</comment>
<accession>A0A2I2GSH1</accession>
<dbReference type="Pfam" id="PF00172">
    <property type="entry name" value="Zn_clus"/>
    <property type="match status" value="1"/>
</dbReference>
<keyword evidence="3 10" id="KW-1133">Transmembrane helix</keyword>
<dbReference type="CDD" id="cd00067">
    <property type="entry name" value="GAL4"/>
    <property type="match status" value="1"/>
</dbReference>
<evidence type="ECO:0000256" key="2">
    <source>
        <dbReference type="ARBA" id="ARBA00022692"/>
    </source>
</evidence>
<feature type="domain" description="Zn(2)-C6 fungal-type" evidence="11">
    <location>
        <begin position="309"/>
        <end position="339"/>
    </location>
</feature>
<dbReference type="PANTHER" id="PTHR31465">
    <property type="entry name" value="PROTEIN RTA1-RELATED"/>
    <property type="match status" value="1"/>
</dbReference>
<evidence type="ECO:0000256" key="1">
    <source>
        <dbReference type="ARBA" id="ARBA00004141"/>
    </source>
</evidence>
<dbReference type="OrthoDB" id="3358017at2759"/>
<dbReference type="GO" id="GO:0008270">
    <property type="term" value="F:zinc ion binding"/>
    <property type="evidence" value="ECO:0007669"/>
    <property type="project" value="InterPro"/>
</dbReference>
<evidence type="ECO:0000256" key="3">
    <source>
        <dbReference type="ARBA" id="ARBA00022989"/>
    </source>
</evidence>
<gene>
    <name evidence="12" type="ORF">P170DRAFT_453064</name>
</gene>
<name>A0A2I2GSH1_9EURO</name>
<evidence type="ECO:0000259" key="11">
    <source>
        <dbReference type="PROSITE" id="PS50048"/>
    </source>
</evidence>
<dbReference type="SMART" id="SM00066">
    <property type="entry name" value="GAL4"/>
    <property type="match status" value="1"/>
</dbReference>
<dbReference type="GO" id="GO:0000981">
    <property type="term" value="F:DNA-binding transcription factor activity, RNA polymerase II-specific"/>
    <property type="evidence" value="ECO:0007669"/>
    <property type="project" value="InterPro"/>
</dbReference>
<feature type="transmembrane region" description="Helical" evidence="10">
    <location>
        <begin position="72"/>
        <end position="92"/>
    </location>
</feature>
<feature type="transmembrane region" description="Helical" evidence="10">
    <location>
        <begin position="236"/>
        <end position="255"/>
    </location>
</feature>
<evidence type="ECO:0000256" key="7">
    <source>
        <dbReference type="ARBA" id="ARBA00023163"/>
    </source>
</evidence>
<feature type="transmembrane region" description="Helical" evidence="10">
    <location>
        <begin position="40"/>
        <end position="60"/>
    </location>
</feature>
<dbReference type="InterPro" id="IPR001138">
    <property type="entry name" value="Zn2Cys6_DnaBD"/>
</dbReference>
<dbReference type="RefSeq" id="XP_024711118.1">
    <property type="nucleotide sequence ID" value="XM_024851330.1"/>
</dbReference>
<evidence type="ECO:0000256" key="8">
    <source>
        <dbReference type="ARBA" id="ARBA00023242"/>
    </source>
</evidence>
<comment type="caution">
    <text evidence="12">The sequence shown here is derived from an EMBL/GenBank/DDBJ whole genome shotgun (WGS) entry which is preliminary data.</text>
</comment>
<keyword evidence="6 10" id="KW-0472">Membrane</keyword>
<keyword evidence="13" id="KW-1185">Reference proteome</keyword>
<dbReference type="VEuPathDB" id="FungiDB:P170DRAFT_453064"/>
<dbReference type="InterPro" id="IPR007568">
    <property type="entry name" value="RTA1"/>
</dbReference>
<evidence type="ECO:0000256" key="9">
    <source>
        <dbReference type="SAM" id="MobiDB-lite"/>
    </source>
</evidence>
<dbReference type="Proteomes" id="UP000234275">
    <property type="component" value="Unassembled WGS sequence"/>
</dbReference>
<reference evidence="12 13" key="1">
    <citation type="submission" date="2016-12" db="EMBL/GenBank/DDBJ databases">
        <title>The genomes of Aspergillus section Nigri reveals drivers in fungal speciation.</title>
        <authorList>
            <consortium name="DOE Joint Genome Institute"/>
            <person name="Vesth T.C."/>
            <person name="Nybo J."/>
            <person name="Theobald S."/>
            <person name="Brandl J."/>
            <person name="Frisvad J.C."/>
            <person name="Nielsen K.F."/>
            <person name="Lyhne E.K."/>
            <person name="Kogle M.E."/>
            <person name="Kuo A."/>
            <person name="Riley R."/>
            <person name="Clum A."/>
            <person name="Nolan M."/>
            <person name="Lipzen A."/>
            <person name="Salamov A."/>
            <person name="Henrissat B."/>
            <person name="Wiebenga A."/>
            <person name="De Vries R.P."/>
            <person name="Grigoriev I.V."/>
            <person name="Mortensen U.H."/>
            <person name="Andersen M.R."/>
            <person name="Baker S.E."/>
        </authorList>
    </citation>
    <scope>NUCLEOTIDE SEQUENCE [LARGE SCALE GENOMIC DNA]</scope>
    <source>
        <strain evidence="12 13">IBT 23096</strain>
    </source>
</reference>
<dbReference type="GO" id="GO:0009893">
    <property type="term" value="P:positive regulation of metabolic process"/>
    <property type="evidence" value="ECO:0007669"/>
    <property type="project" value="UniProtKB-ARBA"/>
</dbReference>
<keyword evidence="5" id="KW-0238">DNA-binding</keyword>
<proteinExistence type="predicted"/>
<evidence type="ECO:0000313" key="13">
    <source>
        <dbReference type="Proteomes" id="UP000234275"/>
    </source>
</evidence>
<feature type="region of interest" description="Disordered" evidence="9">
    <location>
        <begin position="347"/>
        <end position="387"/>
    </location>
</feature>
<feature type="compositionally biased region" description="Polar residues" evidence="9">
    <location>
        <begin position="374"/>
        <end position="384"/>
    </location>
</feature>
<evidence type="ECO:0000256" key="10">
    <source>
        <dbReference type="SAM" id="Phobius"/>
    </source>
</evidence>
<feature type="transmembrane region" description="Helical" evidence="10">
    <location>
        <begin position="198"/>
        <end position="216"/>
    </location>
</feature>
<feature type="transmembrane region" description="Helical" evidence="10">
    <location>
        <begin position="12"/>
        <end position="33"/>
    </location>
</feature>
<keyword evidence="4" id="KW-0805">Transcription regulation</keyword>
<keyword evidence="2 10" id="KW-0812">Transmembrane</keyword>
<dbReference type="SUPFAM" id="SSF57701">
    <property type="entry name" value="Zn2/Cys6 DNA-binding domain"/>
    <property type="match status" value="1"/>
</dbReference>
<sequence>MITFVLYRYTPSIPAAAVSGAVFLALAVLHGIFILRHRAMFFTAFFIGLLLEAAGYFARIFSHFDTTALGPYIVQTMLILVAPPLFAASIYMTLGRLIVRLGAENESLIPVKYLTKIFVAGDVISFVLQCGGGGYMAAGSLEAMENGETIVIAGLAVQLFIFGVFVLVAAVFHYRVRKLGTYTPLTTFPASWRTSWEYMLYAMYAACLLIFVRSIFRVVEFVQGNAGYIMEREYLLYIFDAILMAVQAVFLLLVYPGKVLNEIHGGGRARLNSDRADSSEVFLQPVKAPSLVGRERQRHRVSHRKSRNGCYTCKARRVKCDELKPTCGACSFREAPCVYPRATSPVRPKLRARRDPDAILRAGSSTGDSRKSVESSQDAPSESVSPRPLDFLAGLSVAPTSGGPRENLPLNMVDLRLLSHFVTNTTKRMSLNPSKRRVWETVFPEYANVIFAHHQIGLGGFRKALSSLSTSNCGEIFVGAMLLVGFAFGSLRVRNRSDVLSASFQSPECPQQLHPRFDWIVLIRGLISVIAKYWPQLRMSPMKDLLHFAHRTDDYQMYPVEMFTTITPPHPETWSPRIARFCAGAYKALQDLKSYAASLGARHSTHDAARPTDPTQPGEQTRLDHILSEQNDTLGVLEQTFMRIMYVAQMTRRPDASTRDTQADLEDAAVMAWPELIPAGFLTSIERPGGGADFSYVIVAHLYLTFTLFEDYWYLKGAFEEDIMKINMLVACSEEDELKSLMEWPLAVILC</sequence>
<dbReference type="EMBL" id="MSFO01000001">
    <property type="protein sequence ID" value="PLB55816.1"/>
    <property type="molecule type" value="Genomic_DNA"/>
</dbReference>
<feature type="transmembrane region" description="Helical" evidence="10">
    <location>
        <begin position="150"/>
        <end position="172"/>
    </location>
</feature>
<evidence type="ECO:0000256" key="5">
    <source>
        <dbReference type="ARBA" id="ARBA00023125"/>
    </source>
</evidence>
<keyword evidence="8" id="KW-0539">Nucleus</keyword>
<keyword evidence="7" id="KW-0804">Transcription</keyword>
<evidence type="ECO:0000256" key="4">
    <source>
        <dbReference type="ARBA" id="ARBA00023015"/>
    </source>
</evidence>